<dbReference type="EMBL" id="JAFBFC010000002">
    <property type="protein sequence ID" value="MBM7702487.1"/>
    <property type="molecule type" value="Genomic_DNA"/>
</dbReference>
<keyword evidence="3" id="KW-1185">Reference proteome</keyword>
<dbReference type="PANTHER" id="PTHR10000:SF8">
    <property type="entry name" value="HAD SUPERFAMILY HYDROLASE-LIKE, TYPE 3"/>
    <property type="match status" value="1"/>
</dbReference>
<evidence type="ECO:0000259" key="1">
    <source>
        <dbReference type="Pfam" id="PF05116"/>
    </source>
</evidence>
<dbReference type="InterPro" id="IPR024197">
    <property type="entry name" value="TPP-like"/>
</dbReference>
<feature type="domain" description="Sucrose phosphatase-like" evidence="1">
    <location>
        <begin position="43"/>
        <end position="225"/>
    </location>
</feature>
<dbReference type="InterPro" id="IPR006380">
    <property type="entry name" value="SPP-like_dom"/>
</dbReference>
<reference evidence="2 3" key="1">
    <citation type="submission" date="2021-01" db="EMBL/GenBank/DDBJ databases">
        <title>Genomic Encyclopedia of Type Strains, Phase IV (KMG-IV): sequencing the most valuable type-strain genomes for metagenomic binning, comparative biology and taxonomic classification.</title>
        <authorList>
            <person name="Goeker M."/>
        </authorList>
    </citation>
    <scope>NUCLEOTIDE SEQUENCE [LARGE SCALE GENOMIC DNA]</scope>
    <source>
        <strain evidence="2 3">DSM 104297</strain>
    </source>
</reference>
<sequence>MRAFASDLDRTLIYSRRLITEEIDEASIELVETLNGREVSYMTKKAITQLTNLLNDTMFIPVTTRTTEQYKRISIFSERFNPEYAITTNGAVILKDGEPLSEWTNIIKERMRNLSLSFHETYEWLQTYEKYEWVKSVNEADQTFLYLVVHRESFTDEHLQTLRDYFQPGGWRVYAHGRKIYCIPTAISKWSAVSFLKEKLGIDRICAAGDSELDVEMILHADFGIAPIHGELAKMDYDVTFTTTMNIEAAEEMLQRVEHALSTEVQL</sequence>
<dbReference type="Pfam" id="PF05116">
    <property type="entry name" value="S6PP"/>
    <property type="match status" value="1"/>
</dbReference>
<organism evidence="2 3">
    <name type="scientific">Priestia iocasae</name>
    <dbReference type="NCBI Taxonomy" id="2291674"/>
    <lineage>
        <taxon>Bacteria</taxon>
        <taxon>Bacillati</taxon>
        <taxon>Bacillota</taxon>
        <taxon>Bacilli</taxon>
        <taxon>Bacillales</taxon>
        <taxon>Bacillaceae</taxon>
        <taxon>Priestia</taxon>
    </lineage>
</organism>
<dbReference type="Gene3D" id="3.40.50.1000">
    <property type="entry name" value="HAD superfamily/HAD-like"/>
    <property type="match status" value="2"/>
</dbReference>
<dbReference type="PIRSF" id="PIRSF030802">
    <property type="entry name" value="UCP030802"/>
    <property type="match status" value="1"/>
</dbReference>
<dbReference type="InterPro" id="IPR036412">
    <property type="entry name" value="HAD-like_sf"/>
</dbReference>
<protein>
    <submittedName>
        <fullName evidence="2">Hydroxymethylpyrimidine pyrophosphatase-like HAD family hydrolase</fullName>
    </submittedName>
</protein>
<comment type="caution">
    <text evidence="2">The sequence shown here is derived from an EMBL/GenBank/DDBJ whole genome shotgun (WGS) entry which is preliminary data.</text>
</comment>
<gene>
    <name evidence="2" type="ORF">JOC83_001321</name>
</gene>
<dbReference type="RefSeq" id="WP_205185583.1">
    <property type="nucleotide sequence ID" value="NZ_JAFBFC010000002.1"/>
</dbReference>
<name>A0ABS2QU16_9BACI</name>
<dbReference type="InterPro" id="IPR023214">
    <property type="entry name" value="HAD_sf"/>
</dbReference>
<evidence type="ECO:0000313" key="2">
    <source>
        <dbReference type="EMBL" id="MBM7702487.1"/>
    </source>
</evidence>
<dbReference type="Proteomes" id="UP000809829">
    <property type="component" value="Unassembled WGS sequence"/>
</dbReference>
<dbReference type="SUPFAM" id="SSF56784">
    <property type="entry name" value="HAD-like"/>
    <property type="match status" value="1"/>
</dbReference>
<evidence type="ECO:0000313" key="3">
    <source>
        <dbReference type="Proteomes" id="UP000809829"/>
    </source>
</evidence>
<dbReference type="PANTHER" id="PTHR10000">
    <property type="entry name" value="PHOSPHOSERINE PHOSPHATASE"/>
    <property type="match status" value="1"/>
</dbReference>
<proteinExistence type="predicted"/>
<accession>A0ABS2QU16</accession>